<evidence type="ECO:0000259" key="7">
    <source>
        <dbReference type="Pfam" id="PF02770"/>
    </source>
</evidence>
<name>A0ABX0YPZ1_STRTL</name>
<gene>
    <name evidence="9" type="ORF">HCJ95_02750</name>
</gene>
<dbReference type="PANTHER" id="PTHR43884:SF12">
    <property type="entry name" value="ISOVALERYL-COA DEHYDROGENASE, MITOCHONDRIAL-RELATED"/>
    <property type="match status" value="1"/>
</dbReference>
<evidence type="ECO:0000256" key="5">
    <source>
        <dbReference type="RuleBase" id="RU362125"/>
    </source>
</evidence>
<dbReference type="PANTHER" id="PTHR43884">
    <property type="entry name" value="ACYL-COA DEHYDROGENASE"/>
    <property type="match status" value="1"/>
</dbReference>
<dbReference type="Gene3D" id="2.40.110.10">
    <property type="entry name" value="Butyryl-CoA Dehydrogenase, subunit A, domain 2"/>
    <property type="match status" value="1"/>
</dbReference>
<dbReference type="InterPro" id="IPR013786">
    <property type="entry name" value="AcylCoA_DH/ox_N"/>
</dbReference>
<dbReference type="InterPro" id="IPR037069">
    <property type="entry name" value="AcylCoA_DH/ox_N_sf"/>
</dbReference>
<evidence type="ECO:0000313" key="9">
    <source>
        <dbReference type="EMBL" id="NJP13234.1"/>
    </source>
</evidence>
<evidence type="ECO:0000259" key="8">
    <source>
        <dbReference type="Pfam" id="PF02771"/>
    </source>
</evidence>
<dbReference type="Proteomes" id="UP000635996">
    <property type="component" value="Unassembled WGS sequence"/>
</dbReference>
<dbReference type="Pfam" id="PF02771">
    <property type="entry name" value="Acyl-CoA_dh_N"/>
    <property type="match status" value="1"/>
</dbReference>
<dbReference type="SUPFAM" id="SSF56645">
    <property type="entry name" value="Acyl-CoA dehydrogenase NM domain-like"/>
    <property type="match status" value="1"/>
</dbReference>
<evidence type="ECO:0000259" key="6">
    <source>
        <dbReference type="Pfam" id="PF00441"/>
    </source>
</evidence>
<keyword evidence="3 5" id="KW-0285">Flavoprotein</keyword>
<sequence length="399" mass="43785">MQGYFTEPRHDALRQEVREFAEREVRPRIPEMEAGRRVEIDLVRRIAERGWIGVTVDPAYGGMGAGHVARTVIIEEISRVSGAMGAAVQASILGVAKIIHFGSEAQRKTWLPRIASGECLPTIATTEEQSGGHILGMSTTAVRDGDDYVLNGHKVYVGNSHIGDVHGVVARTGTGRKDLSAFLVERDRPGLTLAEHKTAMGLHGFSFGNLLFRNCRVPAENLVGCEGDGLRVAHSSSVLYGRPNLTAVALGIHKAVVEEAVTLCKERRRYGKPLGELHNIKLKLGEMKHRLMTAELTAYHAAHLLDQGAKCDAELYNAKYFNVEAAVQSARDCLNLHAASGLFTDRPVERYLRDAFHIYPPAGTGEVQLLRLAQLALGTYRGQWSERLADKVSLQAQRN</sequence>
<comment type="similarity">
    <text evidence="2 5">Belongs to the acyl-CoA dehydrogenase family.</text>
</comment>
<dbReference type="RefSeq" id="WP_168130869.1">
    <property type="nucleotide sequence ID" value="NZ_BMVZ01000004.1"/>
</dbReference>
<dbReference type="Pfam" id="PF00441">
    <property type="entry name" value="Acyl-CoA_dh_1"/>
    <property type="match status" value="1"/>
</dbReference>
<dbReference type="InterPro" id="IPR006091">
    <property type="entry name" value="Acyl-CoA_Oxase/DH_mid-dom"/>
</dbReference>
<dbReference type="SUPFAM" id="SSF47203">
    <property type="entry name" value="Acyl-CoA dehydrogenase C-terminal domain-like"/>
    <property type="match status" value="1"/>
</dbReference>
<dbReference type="Gene3D" id="1.10.540.10">
    <property type="entry name" value="Acyl-CoA dehydrogenase/oxidase, N-terminal domain"/>
    <property type="match status" value="1"/>
</dbReference>
<dbReference type="InterPro" id="IPR009100">
    <property type="entry name" value="AcylCoA_DH/oxidase_NM_dom_sf"/>
</dbReference>
<proteinExistence type="inferred from homology"/>
<dbReference type="InterPro" id="IPR036250">
    <property type="entry name" value="AcylCo_DH-like_C"/>
</dbReference>
<dbReference type="Gene3D" id="1.20.140.10">
    <property type="entry name" value="Butyryl-CoA Dehydrogenase, subunit A, domain 3"/>
    <property type="match status" value="1"/>
</dbReference>
<organism evidence="9 10">
    <name type="scientific">Streptomyces thermoviolaceus subsp. thermoviolaceus</name>
    <dbReference type="NCBI Taxonomy" id="66860"/>
    <lineage>
        <taxon>Bacteria</taxon>
        <taxon>Bacillati</taxon>
        <taxon>Actinomycetota</taxon>
        <taxon>Actinomycetes</taxon>
        <taxon>Kitasatosporales</taxon>
        <taxon>Streptomycetaceae</taxon>
        <taxon>Streptomyces</taxon>
    </lineage>
</organism>
<dbReference type="InterPro" id="IPR046373">
    <property type="entry name" value="Acyl-CoA_Oxase/DH_mid-dom_sf"/>
</dbReference>
<feature type="domain" description="Acyl-CoA dehydrogenase/oxidase N-terminal" evidence="8">
    <location>
        <begin position="8"/>
        <end position="118"/>
    </location>
</feature>
<dbReference type="EMBL" id="JAATEL010000002">
    <property type="protein sequence ID" value="NJP13234.1"/>
    <property type="molecule type" value="Genomic_DNA"/>
</dbReference>
<comment type="cofactor">
    <cofactor evidence="1 5">
        <name>FAD</name>
        <dbReference type="ChEBI" id="CHEBI:57692"/>
    </cofactor>
</comment>
<accession>A0ABX0YPZ1</accession>
<evidence type="ECO:0000256" key="2">
    <source>
        <dbReference type="ARBA" id="ARBA00009347"/>
    </source>
</evidence>
<evidence type="ECO:0000256" key="1">
    <source>
        <dbReference type="ARBA" id="ARBA00001974"/>
    </source>
</evidence>
<dbReference type="Pfam" id="PF02770">
    <property type="entry name" value="Acyl-CoA_dh_M"/>
    <property type="match status" value="1"/>
</dbReference>
<keyword evidence="4 5" id="KW-0274">FAD</keyword>
<dbReference type="InterPro" id="IPR009075">
    <property type="entry name" value="AcylCo_DH/oxidase_C"/>
</dbReference>
<evidence type="ECO:0000256" key="4">
    <source>
        <dbReference type="ARBA" id="ARBA00022827"/>
    </source>
</evidence>
<keyword evidence="5" id="KW-0560">Oxidoreductase</keyword>
<evidence type="ECO:0000313" key="10">
    <source>
        <dbReference type="Proteomes" id="UP000635996"/>
    </source>
</evidence>
<keyword evidence="10" id="KW-1185">Reference proteome</keyword>
<protein>
    <submittedName>
        <fullName evidence="9">Acyl-CoA dehydrogenase</fullName>
    </submittedName>
</protein>
<feature type="domain" description="Acyl-CoA oxidase/dehydrogenase middle" evidence="7">
    <location>
        <begin position="123"/>
        <end position="215"/>
    </location>
</feature>
<comment type="caution">
    <text evidence="9">The sequence shown here is derived from an EMBL/GenBank/DDBJ whole genome shotgun (WGS) entry which is preliminary data.</text>
</comment>
<evidence type="ECO:0000256" key="3">
    <source>
        <dbReference type="ARBA" id="ARBA00022630"/>
    </source>
</evidence>
<feature type="domain" description="Acyl-CoA dehydrogenase/oxidase C-terminal" evidence="6">
    <location>
        <begin position="227"/>
        <end position="374"/>
    </location>
</feature>
<reference evidence="9 10" key="1">
    <citation type="submission" date="2020-03" db="EMBL/GenBank/DDBJ databases">
        <title>WGS of actinomycetes isolated from Thailand.</title>
        <authorList>
            <person name="Thawai C."/>
        </authorList>
    </citation>
    <scope>NUCLEOTIDE SEQUENCE [LARGE SCALE GENOMIC DNA]</scope>
    <source>
        <strain evidence="9 10">NBRC 13905</strain>
    </source>
</reference>